<keyword evidence="3" id="KW-0274">FAD</keyword>
<dbReference type="PRINTS" id="PR00368">
    <property type="entry name" value="FADPNR"/>
</dbReference>
<dbReference type="Gene3D" id="3.50.50.60">
    <property type="entry name" value="FAD/NAD(P)-binding domain"/>
    <property type="match status" value="2"/>
</dbReference>
<dbReference type="SUPFAM" id="SSF55424">
    <property type="entry name" value="FAD/NAD-linked reductases, dimerisation (C-terminal) domain"/>
    <property type="match status" value="1"/>
</dbReference>
<dbReference type="Proteomes" id="UP001319861">
    <property type="component" value="Chromosome"/>
</dbReference>
<dbReference type="Pfam" id="PF14759">
    <property type="entry name" value="Reductase_C"/>
    <property type="match status" value="1"/>
</dbReference>
<keyword evidence="8" id="KW-1185">Reference proteome</keyword>
<evidence type="ECO:0000256" key="1">
    <source>
        <dbReference type="ARBA" id="ARBA00001974"/>
    </source>
</evidence>
<dbReference type="SUPFAM" id="SSF51905">
    <property type="entry name" value="FAD/NAD(P)-binding domain"/>
    <property type="match status" value="2"/>
</dbReference>
<dbReference type="InterPro" id="IPR050446">
    <property type="entry name" value="FAD-oxidoreductase/Apoptosis"/>
</dbReference>
<evidence type="ECO:0000313" key="8">
    <source>
        <dbReference type="Proteomes" id="UP001319861"/>
    </source>
</evidence>
<evidence type="ECO:0000259" key="5">
    <source>
        <dbReference type="Pfam" id="PF07992"/>
    </source>
</evidence>
<evidence type="ECO:0000256" key="4">
    <source>
        <dbReference type="ARBA" id="ARBA00023002"/>
    </source>
</evidence>
<comment type="cofactor">
    <cofactor evidence="1">
        <name>FAD</name>
        <dbReference type="ChEBI" id="CHEBI:57692"/>
    </cofactor>
</comment>
<dbReference type="PANTHER" id="PTHR43557">
    <property type="entry name" value="APOPTOSIS-INDUCING FACTOR 1"/>
    <property type="match status" value="1"/>
</dbReference>
<accession>A0ABM7PU69</accession>
<keyword evidence="4" id="KW-0560">Oxidoreductase</keyword>
<evidence type="ECO:0000313" key="7">
    <source>
        <dbReference type="EMBL" id="BCT75779.1"/>
    </source>
</evidence>
<dbReference type="InterPro" id="IPR036188">
    <property type="entry name" value="FAD/NAD-bd_sf"/>
</dbReference>
<dbReference type="Pfam" id="PF07992">
    <property type="entry name" value="Pyr_redox_2"/>
    <property type="match status" value="1"/>
</dbReference>
<evidence type="ECO:0000256" key="2">
    <source>
        <dbReference type="ARBA" id="ARBA00022630"/>
    </source>
</evidence>
<gene>
    <name evidence="7" type="ORF">SCMU_16210</name>
</gene>
<dbReference type="InterPro" id="IPR023753">
    <property type="entry name" value="FAD/NAD-binding_dom"/>
</dbReference>
<evidence type="ECO:0000259" key="6">
    <source>
        <dbReference type="Pfam" id="PF14759"/>
    </source>
</evidence>
<protein>
    <submittedName>
        <fullName evidence="7">Pyridine nucleotide-disulfide oxidoreductase</fullName>
    </submittedName>
</protein>
<reference evidence="7 8" key="1">
    <citation type="journal article" date="2021" name="J. Biosci. Bioeng.">
        <title>Identification and characterization of a chc gene cluster responsible for the aromatization pathway of cyclohexanecarboxylate degradation in Sinomonas cyclohexanicum ATCC 51369.</title>
        <authorList>
            <person name="Yamamoto T."/>
            <person name="Hasegawa Y."/>
            <person name="Lau P.C.K."/>
            <person name="Iwaki H."/>
        </authorList>
    </citation>
    <scope>NUCLEOTIDE SEQUENCE [LARGE SCALE GENOMIC DNA]</scope>
    <source>
        <strain evidence="7 8">ATCC 51369</strain>
    </source>
</reference>
<evidence type="ECO:0000256" key="3">
    <source>
        <dbReference type="ARBA" id="ARBA00022827"/>
    </source>
</evidence>
<proteinExistence type="predicted"/>
<dbReference type="PANTHER" id="PTHR43557:SF2">
    <property type="entry name" value="RIESKE DOMAIN-CONTAINING PROTEIN-RELATED"/>
    <property type="match status" value="1"/>
</dbReference>
<dbReference type="PRINTS" id="PR00411">
    <property type="entry name" value="PNDRDTASEI"/>
</dbReference>
<feature type="domain" description="Reductase C-terminal" evidence="6">
    <location>
        <begin position="323"/>
        <end position="405"/>
    </location>
</feature>
<dbReference type="EMBL" id="AP024525">
    <property type="protein sequence ID" value="BCT75779.1"/>
    <property type="molecule type" value="Genomic_DNA"/>
</dbReference>
<dbReference type="InterPro" id="IPR028202">
    <property type="entry name" value="Reductase_C"/>
</dbReference>
<organism evidence="7 8">
    <name type="scientific">Sinomonas cyclohexanicum</name>
    <name type="common">Corynebacterium cyclohexanicum</name>
    <dbReference type="NCBI Taxonomy" id="322009"/>
    <lineage>
        <taxon>Bacteria</taxon>
        <taxon>Bacillati</taxon>
        <taxon>Actinomycetota</taxon>
        <taxon>Actinomycetes</taxon>
        <taxon>Micrococcales</taxon>
        <taxon>Micrococcaceae</taxon>
        <taxon>Sinomonas</taxon>
    </lineage>
</organism>
<feature type="domain" description="FAD/NAD(P)-binding" evidence="5">
    <location>
        <begin position="6"/>
        <end position="303"/>
    </location>
</feature>
<name>A0ABM7PU69_SINCY</name>
<dbReference type="RefSeq" id="WP_229232486.1">
    <property type="nucleotide sequence ID" value="NZ_AP024525.1"/>
</dbReference>
<keyword evidence="2" id="KW-0285">Flavoprotein</keyword>
<dbReference type="Gene3D" id="3.30.390.30">
    <property type="match status" value="1"/>
</dbReference>
<sequence length="409" mass="42948">MGTLNHVVVIGGGLAGGKTAEALRAQGFEGTVTLVAAENHPPYERPPLSKAYLMGTAPFAEAVLHPEDWYRENSIDLHLGTRAESIDLGAHAVGLDDGGSLHYDKLVLATGSVPRRLPLPGADAAGVHTLRTVEDSDAIRSIFGQGRRLAIIGAGWIGLEVAAAARAGGTDVTVIEAADLPLLTVLGPELATVFADLHRDHGVDLRLAARTAEITTTDGKATGVRLEDGTAIEADGIVIGVGVAPDVALAQAAGLTVDNGVLVDASLRSSDRDVYVVGDIANHDHPGLGMRVRVEHWANALHQPAAAVASLLGGDAAYSGLPYFYSDQYDLGMEYIGHAPRGSYERVVVRGDPEKREFVSFWLDGANRIKAAMNVNVWDVVDQVKPIIAAGRAVDPERLADPGVAYADL</sequence>
<dbReference type="InterPro" id="IPR016156">
    <property type="entry name" value="FAD/NAD-linked_Rdtase_dimer_sf"/>
</dbReference>